<dbReference type="RefSeq" id="XP_016209936.1">
    <property type="nucleotide sequence ID" value="XM_016362301.1"/>
</dbReference>
<evidence type="ECO:0000256" key="7">
    <source>
        <dbReference type="SAM" id="Phobius"/>
    </source>
</evidence>
<keyword evidence="2 7" id="KW-0812">Transmembrane</keyword>
<dbReference type="Pfam" id="PF20684">
    <property type="entry name" value="Fung_rhodopsin"/>
    <property type="match status" value="1"/>
</dbReference>
<evidence type="ECO:0000256" key="1">
    <source>
        <dbReference type="ARBA" id="ARBA00004141"/>
    </source>
</evidence>
<dbReference type="GeneID" id="27316383"/>
<dbReference type="InParanoid" id="A0A0D1YGZ4"/>
<feature type="transmembrane region" description="Helical" evidence="7">
    <location>
        <begin position="50"/>
        <end position="71"/>
    </location>
</feature>
<keyword evidence="10" id="KW-1185">Reference proteome</keyword>
<feature type="transmembrane region" description="Helical" evidence="7">
    <location>
        <begin position="91"/>
        <end position="117"/>
    </location>
</feature>
<comment type="subcellular location">
    <subcellularLocation>
        <location evidence="1">Membrane</location>
        <topology evidence="1">Multi-pass membrane protein</topology>
    </subcellularLocation>
</comment>
<dbReference type="STRING" id="253628.A0A0D1YGZ4"/>
<dbReference type="VEuPathDB" id="FungiDB:PV09_08410"/>
<evidence type="ECO:0000259" key="8">
    <source>
        <dbReference type="Pfam" id="PF20684"/>
    </source>
</evidence>
<feature type="transmembrane region" description="Helical" evidence="7">
    <location>
        <begin position="20"/>
        <end position="38"/>
    </location>
</feature>
<dbReference type="EMBL" id="KN847568">
    <property type="protein sequence ID" value="KIW00067.1"/>
    <property type="molecule type" value="Genomic_DNA"/>
</dbReference>
<dbReference type="GO" id="GO:0016020">
    <property type="term" value="C:membrane"/>
    <property type="evidence" value="ECO:0007669"/>
    <property type="project" value="UniProtKB-SubCell"/>
</dbReference>
<dbReference type="PANTHER" id="PTHR33048:SF129">
    <property type="entry name" value="INTEGRAL MEMBRANE PROTEIN-RELATED"/>
    <property type="match status" value="1"/>
</dbReference>
<evidence type="ECO:0000313" key="9">
    <source>
        <dbReference type="EMBL" id="KIW00067.1"/>
    </source>
</evidence>
<accession>A0A0D1YGZ4</accession>
<evidence type="ECO:0000256" key="3">
    <source>
        <dbReference type="ARBA" id="ARBA00022989"/>
    </source>
</evidence>
<evidence type="ECO:0000256" key="2">
    <source>
        <dbReference type="ARBA" id="ARBA00022692"/>
    </source>
</evidence>
<evidence type="ECO:0000256" key="6">
    <source>
        <dbReference type="SAM" id="MobiDB-lite"/>
    </source>
</evidence>
<sequence length="418" mass="45699">MSSRLGDGLDHRQKHSMPAIAITIQVVTTALLWTRVASRFATRSQLGIDDAFIVIAWVLGIGLTIVVLLGTEKYGLNRHIWDLSPTLYVSGGRVGLAVEVLVLLSLCFTKVSVLMFYRRLVEGTVSRKFKFAVWAAIAFVVAYTIAFVAITFSGCKPVKALWLRYDILGWAATHEFECWPAARAVVAAKLAGALSVVTDFYSVFLPVALVLQIRISRRQTIGLLIIFGIGLLVVGAGIARTYYLGRVFGETIDRPWWTWDVFLASVIECNVAIICASAPSLKALFGRYFKSVSSYHPSASDASKTKSSTNSNYNLSKTNAGRTKLVEQPTELMKPRARTGTADYSTFNGEHSTGDLDRGISTETSVNFATAQVVPHHNGKDGRFRESFFASTSSAGVSDDEIVLVPKSDPERQDVIPG</sequence>
<dbReference type="InterPro" id="IPR049326">
    <property type="entry name" value="Rhodopsin_dom_fungi"/>
</dbReference>
<evidence type="ECO:0000256" key="4">
    <source>
        <dbReference type="ARBA" id="ARBA00023136"/>
    </source>
</evidence>
<dbReference type="HOGENOM" id="CLU_028200_25_4_1"/>
<evidence type="ECO:0000256" key="5">
    <source>
        <dbReference type="ARBA" id="ARBA00038359"/>
    </source>
</evidence>
<feature type="transmembrane region" description="Helical" evidence="7">
    <location>
        <begin position="129"/>
        <end position="152"/>
    </location>
</feature>
<proteinExistence type="inferred from homology"/>
<organism evidence="9 10">
    <name type="scientific">Verruconis gallopava</name>
    <dbReference type="NCBI Taxonomy" id="253628"/>
    <lineage>
        <taxon>Eukaryota</taxon>
        <taxon>Fungi</taxon>
        <taxon>Dikarya</taxon>
        <taxon>Ascomycota</taxon>
        <taxon>Pezizomycotina</taxon>
        <taxon>Dothideomycetes</taxon>
        <taxon>Pleosporomycetidae</taxon>
        <taxon>Venturiales</taxon>
        <taxon>Sympoventuriaceae</taxon>
        <taxon>Verruconis</taxon>
    </lineage>
</organism>
<feature type="domain" description="Rhodopsin" evidence="8">
    <location>
        <begin position="35"/>
        <end position="286"/>
    </location>
</feature>
<feature type="region of interest" description="Disordered" evidence="6">
    <location>
        <begin position="297"/>
        <end position="318"/>
    </location>
</feature>
<protein>
    <recommendedName>
        <fullName evidence="8">Rhodopsin domain-containing protein</fullName>
    </recommendedName>
</protein>
<dbReference type="PANTHER" id="PTHR33048">
    <property type="entry name" value="PTH11-LIKE INTEGRAL MEMBRANE PROTEIN (AFU_ORTHOLOGUE AFUA_5G11245)"/>
    <property type="match status" value="1"/>
</dbReference>
<dbReference type="OrthoDB" id="4525788at2759"/>
<dbReference type="InterPro" id="IPR052337">
    <property type="entry name" value="SAT4-like"/>
</dbReference>
<name>A0A0D1YGZ4_9PEZI</name>
<feature type="compositionally biased region" description="Low complexity" evidence="6">
    <location>
        <begin position="298"/>
        <end position="318"/>
    </location>
</feature>
<dbReference type="Proteomes" id="UP000053259">
    <property type="component" value="Unassembled WGS sequence"/>
</dbReference>
<feature type="transmembrane region" description="Helical" evidence="7">
    <location>
        <begin position="223"/>
        <end position="244"/>
    </location>
</feature>
<gene>
    <name evidence="9" type="ORF">PV09_08410</name>
</gene>
<comment type="similarity">
    <text evidence="5">Belongs to the SAT4 family.</text>
</comment>
<evidence type="ECO:0000313" key="10">
    <source>
        <dbReference type="Proteomes" id="UP000053259"/>
    </source>
</evidence>
<keyword evidence="3 7" id="KW-1133">Transmembrane helix</keyword>
<dbReference type="AlphaFoldDB" id="A0A0D1YGZ4"/>
<keyword evidence="4 7" id="KW-0472">Membrane</keyword>
<reference evidence="9 10" key="1">
    <citation type="submission" date="2015-01" db="EMBL/GenBank/DDBJ databases">
        <title>The Genome Sequence of Ochroconis gallopava CBS43764.</title>
        <authorList>
            <consortium name="The Broad Institute Genomics Platform"/>
            <person name="Cuomo C."/>
            <person name="de Hoog S."/>
            <person name="Gorbushina A."/>
            <person name="Stielow B."/>
            <person name="Teixiera M."/>
            <person name="Abouelleil A."/>
            <person name="Chapman S.B."/>
            <person name="Priest M."/>
            <person name="Young S.K."/>
            <person name="Wortman J."/>
            <person name="Nusbaum C."/>
            <person name="Birren B."/>
        </authorList>
    </citation>
    <scope>NUCLEOTIDE SEQUENCE [LARGE SCALE GENOMIC DNA]</scope>
    <source>
        <strain evidence="9 10">CBS 43764</strain>
    </source>
</reference>
<feature type="transmembrane region" description="Helical" evidence="7">
    <location>
        <begin position="190"/>
        <end position="211"/>
    </location>
</feature>